<evidence type="ECO:0000256" key="2">
    <source>
        <dbReference type="ARBA" id="ARBA00012438"/>
    </source>
</evidence>
<comment type="catalytic activity">
    <reaction evidence="1">
        <text>ATP + protein L-histidine = ADP + protein N-phospho-L-histidine.</text>
        <dbReference type="EC" id="2.7.13.3"/>
    </reaction>
</comment>
<evidence type="ECO:0000313" key="10">
    <source>
        <dbReference type="EMBL" id="QGA66673.1"/>
    </source>
</evidence>
<dbReference type="PANTHER" id="PTHR45436">
    <property type="entry name" value="SENSOR HISTIDINE KINASE YKOH"/>
    <property type="match status" value="1"/>
</dbReference>
<dbReference type="InterPro" id="IPR036097">
    <property type="entry name" value="HisK_dim/P_sf"/>
</dbReference>
<feature type="transmembrane region" description="Helical" evidence="8">
    <location>
        <begin position="170"/>
        <end position="189"/>
    </location>
</feature>
<evidence type="ECO:0000256" key="1">
    <source>
        <dbReference type="ARBA" id="ARBA00000085"/>
    </source>
</evidence>
<evidence type="ECO:0000256" key="5">
    <source>
        <dbReference type="ARBA" id="ARBA00022692"/>
    </source>
</evidence>
<keyword evidence="6" id="KW-0418">Kinase</keyword>
<dbReference type="InterPro" id="IPR050428">
    <property type="entry name" value="TCS_sensor_his_kinase"/>
</dbReference>
<dbReference type="PROSITE" id="PS50109">
    <property type="entry name" value="HIS_KIN"/>
    <property type="match status" value="1"/>
</dbReference>
<keyword evidence="11" id="KW-1185">Reference proteome</keyword>
<evidence type="ECO:0000256" key="6">
    <source>
        <dbReference type="ARBA" id="ARBA00022777"/>
    </source>
</evidence>
<proteinExistence type="predicted"/>
<evidence type="ECO:0000256" key="4">
    <source>
        <dbReference type="ARBA" id="ARBA00022679"/>
    </source>
</evidence>
<organism evidence="10 11">
    <name type="scientific">Vibrio algicola</name>
    <dbReference type="NCBI Taxonomy" id="2662262"/>
    <lineage>
        <taxon>Bacteria</taxon>
        <taxon>Pseudomonadati</taxon>
        <taxon>Pseudomonadota</taxon>
        <taxon>Gammaproteobacteria</taxon>
        <taxon>Vibrionales</taxon>
        <taxon>Vibrionaceae</taxon>
        <taxon>Vibrio</taxon>
    </lineage>
</organism>
<protein>
    <recommendedName>
        <fullName evidence="2">histidine kinase</fullName>
        <ecNumber evidence="2">2.7.13.3</ecNumber>
    </recommendedName>
</protein>
<dbReference type="EC" id="2.7.13.3" evidence="2"/>
<keyword evidence="3" id="KW-0597">Phosphoprotein</keyword>
<dbReference type="SUPFAM" id="SSF55874">
    <property type="entry name" value="ATPase domain of HSP90 chaperone/DNA topoisomerase II/histidine kinase"/>
    <property type="match status" value="1"/>
</dbReference>
<dbReference type="Gene3D" id="3.30.565.10">
    <property type="entry name" value="Histidine kinase-like ATPase, C-terminal domain"/>
    <property type="match status" value="1"/>
</dbReference>
<feature type="transmembrane region" description="Helical" evidence="8">
    <location>
        <begin position="14"/>
        <end position="33"/>
    </location>
</feature>
<dbReference type="InterPro" id="IPR003594">
    <property type="entry name" value="HATPase_dom"/>
</dbReference>
<sequence>MLNKNRPRSIKRNLVNSISVLFGVLIFAIYLSVDLSMDSWGDSQFDRALINKTNYLKSLVTVNKSGDAVKFNDGMMKDAKGSDDVGYYQLWYQDKSFKRSESLTAFPDLELLKISLPLNTTQIVDMKLPNGETGRASLSYFLPDSELLHTQHAHPAYLTLYESNSSLEKMLMFLDVLLVVSFFFSIFLVRNVATRIVSNGLQPLQYLNEEIKKIEINQQEKIDSVKFIDSPVTGKTIEEIEPIRKEINNFIQANQLLLQTEQRLTGDIAHELKTPIAEIISLSEVYIRYPNDERIGQSYKQDMLKIATRMKTIVDNLLLLQRSSSNAMQLDYDVLDAEFMLEQVLQDLAFKVPTIQQRVDVALKTDNLYADAFSLNVIITNLIDNALFYSPESSTVTVSLIPATQSGRWLLQVTNDLIVPLSQQDIEHILDPMYQADSSRTSNERHGLGLSIVDNICRQNGYTLTFNTDIAQQVTFTVGPIASTNERLDDH</sequence>
<accession>A0A5Q0THN0</accession>
<keyword evidence="4" id="KW-0808">Transferase</keyword>
<dbReference type="CDD" id="cd00075">
    <property type="entry name" value="HATPase"/>
    <property type="match status" value="1"/>
</dbReference>
<dbReference type="CDD" id="cd00082">
    <property type="entry name" value="HisKA"/>
    <property type="match status" value="1"/>
</dbReference>
<dbReference type="SUPFAM" id="SSF47384">
    <property type="entry name" value="Homodimeric domain of signal transducing histidine kinase"/>
    <property type="match status" value="1"/>
</dbReference>
<reference evidence="10 11" key="1">
    <citation type="submission" date="2019-10" db="EMBL/GenBank/DDBJ databases">
        <title>Vibrio sp. nov., isolated from Coralline algae surface.</title>
        <authorList>
            <person name="Geng Y."/>
            <person name="Zhang X."/>
        </authorList>
    </citation>
    <scope>NUCLEOTIDE SEQUENCE [LARGE SCALE GENOMIC DNA]</scope>
    <source>
        <strain evidence="10 11">SM1977</strain>
    </source>
</reference>
<dbReference type="RefSeq" id="WP_153448806.1">
    <property type="nucleotide sequence ID" value="NZ_CP045700.1"/>
</dbReference>
<evidence type="ECO:0000313" key="11">
    <source>
        <dbReference type="Proteomes" id="UP000348942"/>
    </source>
</evidence>
<keyword evidence="8" id="KW-0472">Membrane</keyword>
<dbReference type="GO" id="GO:0000155">
    <property type="term" value="F:phosphorelay sensor kinase activity"/>
    <property type="evidence" value="ECO:0007669"/>
    <property type="project" value="InterPro"/>
</dbReference>
<dbReference type="Pfam" id="PF02518">
    <property type="entry name" value="HATPase_c"/>
    <property type="match status" value="1"/>
</dbReference>
<evidence type="ECO:0000259" key="9">
    <source>
        <dbReference type="PROSITE" id="PS50109"/>
    </source>
</evidence>
<dbReference type="InterPro" id="IPR003661">
    <property type="entry name" value="HisK_dim/P_dom"/>
</dbReference>
<dbReference type="Pfam" id="PF00512">
    <property type="entry name" value="HisKA"/>
    <property type="match status" value="1"/>
</dbReference>
<evidence type="ECO:0000256" key="3">
    <source>
        <dbReference type="ARBA" id="ARBA00022553"/>
    </source>
</evidence>
<name>A0A5Q0THN0_9VIBR</name>
<dbReference type="GO" id="GO:0005886">
    <property type="term" value="C:plasma membrane"/>
    <property type="evidence" value="ECO:0007669"/>
    <property type="project" value="TreeGrafter"/>
</dbReference>
<dbReference type="InterPro" id="IPR036890">
    <property type="entry name" value="HATPase_C_sf"/>
</dbReference>
<dbReference type="SMART" id="SM00388">
    <property type="entry name" value="HisKA"/>
    <property type="match status" value="1"/>
</dbReference>
<feature type="domain" description="Histidine kinase" evidence="9">
    <location>
        <begin position="267"/>
        <end position="484"/>
    </location>
</feature>
<keyword evidence="7 8" id="KW-1133">Transmembrane helix</keyword>
<dbReference type="Proteomes" id="UP000348942">
    <property type="component" value="Chromosome 2"/>
</dbReference>
<dbReference type="EMBL" id="CP045700">
    <property type="protein sequence ID" value="QGA66673.1"/>
    <property type="molecule type" value="Genomic_DNA"/>
</dbReference>
<evidence type="ECO:0000256" key="7">
    <source>
        <dbReference type="ARBA" id="ARBA00022989"/>
    </source>
</evidence>
<dbReference type="AlphaFoldDB" id="A0A5Q0THN0"/>
<dbReference type="Gene3D" id="1.10.287.130">
    <property type="match status" value="1"/>
</dbReference>
<dbReference type="InterPro" id="IPR005467">
    <property type="entry name" value="His_kinase_dom"/>
</dbReference>
<evidence type="ECO:0000256" key="8">
    <source>
        <dbReference type="SAM" id="Phobius"/>
    </source>
</evidence>
<dbReference type="SMART" id="SM00387">
    <property type="entry name" value="HATPase_c"/>
    <property type="match status" value="1"/>
</dbReference>
<gene>
    <name evidence="10" type="ORF">GFB47_14830</name>
</gene>
<dbReference type="PANTHER" id="PTHR45436:SF5">
    <property type="entry name" value="SENSOR HISTIDINE KINASE TRCS"/>
    <property type="match status" value="1"/>
</dbReference>
<keyword evidence="5 8" id="KW-0812">Transmembrane</keyword>